<comment type="caution">
    <text evidence="2">The sequence shown here is derived from an EMBL/GenBank/DDBJ whole genome shotgun (WGS) entry which is preliminary data.</text>
</comment>
<protein>
    <recommendedName>
        <fullName evidence="1">Replication protein A 70 kDa DNA-binding subunit B/D first OB fold domain-containing protein</fullName>
    </recommendedName>
</protein>
<dbReference type="Gene3D" id="2.40.50.140">
    <property type="entry name" value="Nucleic acid-binding proteins"/>
    <property type="match status" value="1"/>
</dbReference>
<feature type="domain" description="Replication protein A 70 kDa DNA-binding subunit B/D first OB fold" evidence="1">
    <location>
        <begin position="51"/>
        <end position="152"/>
    </location>
</feature>
<dbReference type="SUPFAM" id="SSF50249">
    <property type="entry name" value="Nucleic acid-binding proteins"/>
    <property type="match status" value="1"/>
</dbReference>
<reference evidence="2 3" key="1">
    <citation type="journal article" date="2023" name="Plants (Basel)">
        <title>Bridging the Gap: Combining Genomics and Transcriptomics Approaches to Understand Stylosanthes scabra, an Orphan Legume from the Brazilian Caatinga.</title>
        <authorList>
            <person name="Ferreira-Neto J.R.C."/>
            <person name="da Silva M.D."/>
            <person name="Binneck E."/>
            <person name="de Melo N.F."/>
            <person name="da Silva R.H."/>
            <person name="de Melo A.L.T.M."/>
            <person name="Pandolfi V."/>
            <person name="Bustamante F.O."/>
            <person name="Brasileiro-Vidal A.C."/>
            <person name="Benko-Iseppon A.M."/>
        </authorList>
    </citation>
    <scope>NUCLEOTIDE SEQUENCE [LARGE SCALE GENOMIC DNA]</scope>
    <source>
        <tissue evidence="2">Leaves</tissue>
    </source>
</reference>
<sequence length="177" mass="20121">MCELSRSDFGVGFEIAGFSEQKKLLRRQWDESSVASSVPSTVLASKPSVDWVADVNPSKVAWSLVVGVVHLYEMANQHYPSSINSLEMVLQDERDDRIHCTVPKKDVVIYKSLLKENDIYSMKNFFVQGYGKALRTTGHKFRLSFCLKTCVARLAKDVIIYTPFHFEKYPAIESMAM</sequence>
<evidence type="ECO:0000259" key="1">
    <source>
        <dbReference type="Pfam" id="PF02721"/>
    </source>
</evidence>
<name>A0ABU6WQT3_9FABA</name>
<evidence type="ECO:0000313" key="3">
    <source>
        <dbReference type="Proteomes" id="UP001341840"/>
    </source>
</evidence>
<dbReference type="EMBL" id="JASCZI010182604">
    <property type="protein sequence ID" value="MED6188257.1"/>
    <property type="molecule type" value="Genomic_DNA"/>
</dbReference>
<dbReference type="Pfam" id="PF02721">
    <property type="entry name" value="DUF223"/>
    <property type="match status" value="1"/>
</dbReference>
<dbReference type="Proteomes" id="UP001341840">
    <property type="component" value="Unassembled WGS sequence"/>
</dbReference>
<accession>A0ABU6WQT3</accession>
<dbReference type="InterPro" id="IPR012340">
    <property type="entry name" value="NA-bd_OB-fold"/>
</dbReference>
<dbReference type="CDD" id="cd04480">
    <property type="entry name" value="RPA1_DBD_A_like"/>
    <property type="match status" value="1"/>
</dbReference>
<dbReference type="InterPro" id="IPR003871">
    <property type="entry name" value="RFA1B/D_OB_1st"/>
</dbReference>
<organism evidence="2 3">
    <name type="scientific">Stylosanthes scabra</name>
    <dbReference type="NCBI Taxonomy" id="79078"/>
    <lineage>
        <taxon>Eukaryota</taxon>
        <taxon>Viridiplantae</taxon>
        <taxon>Streptophyta</taxon>
        <taxon>Embryophyta</taxon>
        <taxon>Tracheophyta</taxon>
        <taxon>Spermatophyta</taxon>
        <taxon>Magnoliopsida</taxon>
        <taxon>eudicotyledons</taxon>
        <taxon>Gunneridae</taxon>
        <taxon>Pentapetalae</taxon>
        <taxon>rosids</taxon>
        <taxon>fabids</taxon>
        <taxon>Fabales</taxon>
        <taxon>Fabaceae</taxon>
        <taxon>Papilionoideae</taxon>
        <taxon>50 kb inversion clade</taxon>
        <taxon>dalbergioids sensu lato</taxon>
        <taxon>Dalbergieae</taxon>
        <taxon>Pterocarpus clade</taxon>
        <taxon>Stylosanthes</taxon>
    </lineage>
</organism>
<keyword evidence="3" id="KW-1185">Reference proteome</keyword>
<evidence type="ECO:0000313" key="2">
    <source>
        <dbReference type="EMBL" id="MED6188257.1"/>
    </source>
</evidence>
<gene>
    <name evidence="2" type="ORF">PIB30_084255</name>
</gene>
<proteinExistence type="predicted"/>